<dbReference type="SUPFAM" id="SSF54427">
    <property type="entry name" value="NTF2-like"/>
    <property type="match status" value="1"/>
</dbReference>
<name>A0ABT7KRB5_9HYPH</name>
<reference evidence="3" key="1">
    <citation type="submission" date="2023-06" db="EMBL/GenBank/DDBJ databases">
        <title>Phylogenetic Diversity of Rhizobium strains.</title>
        <authorList>
            <person name="Moura F.T."/>
            <person name="Helene L.C.F."/>
            <person name="Hungria M."/>
        </authorList>
    </citation>
    <scope>NUCLEOTIDE SEQUENCE</scope>
    <source>
        <strain evidence="3">CCGE524</strain>
    </source>
</reference>
<feature type="signal peptide" evidence="1">
    <location>
        <begin position="1"/>
        <end position="21"/>
    </location>
</feature>
<gene>
    <name evidence="3" type="ORF">PY650_34175</name>
</gene>
<protein>
    <submittedName>
        <fullName evidence="3">Nuclear transport factor 2 family protein</fullName>
    </submittedName>
</protein>
<dbReference type="EMBL" id="JARFYN010000087">
    <property type="protein sequence ID" value="MDL2410538.1"/>
    <property type="molecule type" value="Genomic_DNA"/>
</dbReference>
<evidence type="ECO:0000256" key="1">
    <source>
        <dbReference type="SAM" id="SignalP"/>
    </source>
</evidence>
<proteinExistence type="predicted"/>
<dbReference type="Pfam" id="PF13474">
    <property type="entry name" value="SnoaL_3"/>
    <property type="match status" value="1"/>
</dbReference>
<organism evidence="3 4">
    <name type="scientific">Rhizobium calliandrae</name>
    <dbReference type="NCBI Taxonomy" id="1312182"/>
    <lineage>
        <taxon>Bacteria</taxon>
        <taxon>Pseudomonadati</taxon>
        <taxon>Pseudomonadota</taxon>
        <taxon>Alphaproteobacteria</taxon>
        <taxon>Hyphomicrobiales</taxon>
        <taxon>Rhizobiaceae</taxon>
        <taxon>Rhizobium/Agrobacterium group</taxon>
        <taxon>Rhizobium</taxon>
    </lineage>
</organism>
<accession>A0ABT7KRB5</accession>
<feature type="chain" id="PRO_5046155630" evidence="1">
    <location>
        <begin position="22"/>
        <end position="155"/>
    </location>
</feature>
<dbReference type="InterPro" id="IPR037401">
    <property type="entry name" value="SnoaL-like"/>
</dbReference>
<dbReference type="Proteomes" id="UP001172630">
    <property type="component" value="Unassembled WGS sequence"/>
</dbReference>
<dbReference type="RefSeq" id="WP_285884430.1">
    <property type="nucleotide sequence ID" value="NZ_JARFYN010000087.1"/>
</dbReference>
<dbReference type="InterPro" id="IPR032710">
    <property type="entry name" value="NTF2-like_dom_sf"/>
</dbReference>
<sequence length="155" mass="17041">MIGSTVAAVMMIAASTVHVSASNSSSAEITALEQRRIDAMKAKDLAQIMNCYSDDVFVYDVAPPREYVGAAAFKKPWQGFIDMFKGPINIEASDLVINAEGEIGYSHSIQRVSGTTSDGKPFDSTFRITDVYRKTDGKWAIVQEHVSFPPDVTRW</sequence>
<feature type="domain" description="SnoaL-like" evidence="2">
    <location>
        <begin position="31"/>
        <end position="149"/>
    </location>
</feature>
<comment type="caution">
    <text evidence="3">The sequence shown here is derived from an EMBL/GenBank/DDBJ whole genome shotgun (WGS) entry which is preliminary data.</text>
</comment>
<evidence type="ECO:0000313" key="3">
    <source>
        <dbReference type="EMBL" id="MDL2410538.1"/>
    </source>
</evidence>
<keyword evidence="1" id="KW-0732">Signal</keyword>
<keyword evidence="4" id="KW-1185">Reference proteome</keyword>
<dbReference type="Gene3D" id="3.10.450.50">
    <property type="match status" value="1"/>
</dbReference>
<evidence type="ECO:0000313" key="4">
    <source>
        <dbReference type="Proteomes" id="UP001172630"/>
    </source>
</evidence>
<evidence type="ECO:0000259" key="2">
    <source>
        <dbReference type="Pfam" id="PF13474"/>
    </source>
</evidence>